<dbReference type="PIRSF" id="PIRSF016578">
    <property type="entry name" value="HsaA"/>
    <property type="match status" value="1"/>
</dbReference>
<dbReference type="SUPFAM" id="SSF47203">
    <property type="entry name" value="Acyl-CoA dehydrogenase C-terminal domain-like"/>
    <property type="match status" value="1"/>
</dbReference>
<evidence type="ECO:0000256" key="1">
    <source>
        <dbReference type="ARBA" id="ARBA00023002"/>
    </source>
</evidence>
<accession>A0A1G6RYE8</accession>
<dbReference type="PANTHER" id="PTHR48083:SF19">
    <property type="entry name" value="FLAVIN-DEPENDENT MONOOXYGENASE, OXYGENASE SUBUNIT HSAA"/>
    <property type="match status" value="1"/>
</dbReference>
<dbReference type="Gene3D" id="1.10.540.10">
    <property type="entry name" value="Acyl-CoA dehydrogenase/oxidase, N-terminal domain"/>
    <property type="match status" value="1"/>
</dbReference>
<dbReference type="Proteomes" id="UP000199501">
    <property type="component" value="Unassembled WGS sequence"/>
</dbReference>
<protein>
    <submittedName>
        <fullName evidence="5">Acyl-CoA dehydrogenase</fullName>
    </submittedName>
</protein>
<evidence type="ECO:0000259" key="4">
    <source>
        <dbReference type="Pfam" id="PF08028"/>
    </source>
</evidence>
<evidence type="ECO:0000259" key="3">
    <source>
        <dbReference type="Pfam" id="PF02771"/>
    </source>
</evidence>
<feature type="domain" description="Acyl-CoA dehydrogenase C-terminal" evidence="4">
    <location>
        <begin position="239"/>
        <end position="369"/>
    </location>
</feature>
<dbReference type="GO" id="GO:0003995">
    <property type="term" value="F:acyl-CoA dehydrogenase activity"/>
    <property type="evidence" value="ECO:0007669"/>
    <property type="project" value="TreeGrafter"/>
</dbReference>
<dbReference type="Pfam" id="PF02771">
    <property type="entry name" value="Acyl-CoA_dh_N"/>
    <property type="match status" value="1"/>
</dbReference>
<evidence type="ECO:0000256" key="2">
    <source>
        <dbReference type="ARBA" id="ARBA00049661"/>
    </source>
</evidence>
<evidence type="ECO:0000313" key="6">
    <source>
        <dbReference type="Proteomes" id="UP000199501"/>
    </source>
</evidence>
<dbReference type="Pfam" id="PF08028">
    <property type="entry name" value="Acyl-CoA_dh_2"/>
    <property type="match status" value="1"/>
</dbReference>
<dbReference type="GO" id="GO:0016712">
    <property type="term" value="F:oxidoreductase activity, acting on paired donors, with incorporation or reduction of molecular oxygen, reduced flavin or flavoprotein as one donor, and incorporation of one atom of oxygen"/>
    <property type="evidence" value="ECO:0007669"/>
    <property type="project" value="TreeGrafter"/>
</dbReference>
<organism evidence="5 6">
    <name type="scientific">Actinokineospora iranica</name>
    <dbReference type="NCBI Taxonomy" id="1271860"/>
    <lineage>
        <taxon>Bacteria</taxon>
        <taxon>Bacillati</taxon>
        <taxon>Actinomycetota</taxon>
        <taxon>Actinomycetes</taxon>
        <taxon>Pseudonocardiales</taxon>
        <taxon>Pseudonocardiaceae</taxon>
        <taxon>Actinokineospora</taxon>
    </lineage>
</organism>
<dbReference type="AlphaFoldDB" id="A0A1G6RYE8"/>
<dbReference type="GO" id="GO:0033539">
    <property type="term" value="P:fatty acid beta-oxidation using acyl-CoA dehydrogenase"/>
    <property type="evidence" value="ECO:0007669"/>
    <property type="project" value="TreeGrafter"/>
</dbReference>
<keyword evidence="1" id="KW-0560">Oxidoreductase</keyword>
<dbReference type="Gene3D" id="1.20.140.10">
    <property type="entry name" value="Butyryl-CoA Dehydrogenase, subunit A, domain 3"/>
    <property type="match status" value="1"/>
</dbReference>
<dbReference type="InterPro" id="IPR037069">
    <property type="entry name" value="AcylCoA_DH/ox_N_sf"/>
</dbReference>
<proteinExistence type="inferred from homology"/>
<evidence type="ECO:0000313" key="5">
    <source>
        <dbReference type="EMBL" id="SDD09608.1"/>
    </source>
</evidence>
<dbReference type="InterPro" id="IPR009100">
    <property type="entry name" value="AcylCoA_DH/oxidase_NM_dom_sf"/>
</dbReference>
<gene>
    <name evidence="5" type="ORF">SAMN05216174_107102</name>
</gene>
<dbReference type="Gene3D" id="2.40.110.10">
    <property type="entry name" value="Butyryl-CoA Dehydrogenase, subunit A, domain 2"/>
    <property type="match status" value="1"/>
</dbReference>
<dbReference type="InterPro" id="IPR036250">
    <property type="entry name" value="AcylCo_DH-like_C"/>
</dbReference>
<dbReference type="InterPro" id="IPR013107">
    <property type="entry name" value="Acyl-CoA_DH_C"/>
</dbReference>
<dbReference type="STRING" id="1271860.SAMN05216174_107102"/>
<dbReference type="InterPro" id="IPR013786">
    <property type="entry name" value="AcylCoA_DH/ox_N"/>
</dbReference>
<feature type="domain" description="Acyl-CoA dehydrogenase/oxidase N-terminal" evidence="3">
    <location>
        <begin position="30"/>
        <end position="107"/>
    </location>
</feature>
<comment type="similarity">
    <text evidence="2">Belongs to the HpaH/HsaA monooxygenase family.</text>
</comment>
<dbReference type="GO" id="GO:0050660">
    <property type="term" value="F:flavin adenine dinucleotide binding"/>
    <property type="evidence" value="ECO:0007669"/>
    <property type="project" value="InterPro"/>
</dbReference>
<dbReference type="PANTHER" id="PTHR48083">
    <property type="entry name" value="MEDIUM-CHAIN SPECIFIC ACYL-COA DEHYDROGENASE, MITOCHONDRIAL-RELATED"/>
    <property type="match status" value="1"/>
</dbReference>
<name>A0A1G6RYE8_9PSEU</name>
<dbReference type="InterPro" id="IPR050741">
    <property type="entry name" value="Acyl-CoA_dehydrogenase"/>
</dbReference>
<keyword evidence="6" id="KW-1185">Reference proteome</keyword>
<reference evidence="6" key="1">
    <citation type="submission" date="2016-10" db="EMBL/GenBank/DDBJ databases">
        <authorList>
            <person name="Varghese N."/>
            <person name="Submissions S."/>
        </authorList>
    </citation>
    <scope>NUCLEOTIDE SEQUENCE [LARGE SCALE GENOMIC DNA]</scope>
    <source>
        <strain evidence="6">IBRC-M 10403</strain>
    </source>
</reference>
<sequence>MTTTATDIARVLDAVKSIVPQLRENGLEGERRRWIAEENIDLLEKAEVYRTGVPQRFGGLDLTVVDHIKILLEIARGCGSTGWVSEGYITAAWMIRLYPERTQREVYADGSVRVSGGFTPSGKIERVEGGYVLDGSWRFNTGCRGAHWNLAVSTLTNPDGTTEQLMAVVPIQEFGIADDWEVMAAAGTGSATVTAREVFVPEHRVVNMADAFAWPGDPAGDQPTGRDYGLISLVMAESTAVIVGLARGVYEMFVERAPGKPISYTAWEDQARHPLVHVQVGTAANKIAAAEALLANQAALMQRRADAGERLTLVERATLRGQCGYAVQLAREAASELFAASGASAIALAMPIQRFFRDIQGISMHAVMTPNANLELYGRVLLGLDPETPFL</sequence>
<dbReference type="EMBL" id="FMZZ01000007">
    <property type="protein sequence ID" value="SDD09608.1"/>
    <property type="molecule type" value="Genomic_DNA"/>
</dbReference>
<dbReference type="SUPFAM" id="SSF56645">
    <property type="entry name" value="Acyl-CoA dehydrogenase NM domain-like"/>
    <property type="match status" value="1"/>
</dbReference>
<dbReference type="RefSeq" id="WP_228771673.1">
    <property type="nucleotide sequence ID" value="NZ_FMZZ01000007.1"/>
</dbReference>
<dbReference type="InterPro" id="IPR046373">
    <property type="entry name" value="Acyl-CoA_Oxase/DH_mid-dom_sf"/>
</dbReference>
<dbReference type="GO" id="GO:0005737">
    <property type="term" value="C:cytoplasm"/>
    <property type="evidence" value="ECO:0007669"/>
    <property type="project" value="TreeGrafter"/>
</dbReference>